<gene>
    <name evidence="1" type="ORF">HPB47_006149</name>
</gene>
<protein>
    <submittedName>
        <fullName evidence="1">Uncharacterized protein</fullName>
    </submittedName>
</protein>
<accession>A0AC60PB20</accession>
<feature type="non-terminal residue" evidence="1">
    <location>
        <position position="1"/>
    </location>
</feature>
<evidence type="ECO:0000313" key="2">
    <source>
        <dbReference type="Proteomes" id="UP000805193"/>
    </source>
</evidence>
<evidence type="ECO:0000313" key="1">
    <source>
        <dbReference type="EMBL" id="KAG0416785.1"/>
    </source>
</evidence>
<feature type="non-terminal residue" evidence="1">
    <location>
        <position position="81"/>
    </location>
</feature>
<dbReference type="Proteomes" id="UP000805193">
    <property type="component" value="Unassembled WGS sequence"/>
</dbReference>
<comment type="caution">
    <text evidence="1">The sequence shown here is derived from an EMBL/GenBank/DDBJ whole genome shotgun (WGS) entry which is preliminary data.</text>
</comment>
<sequence length="81" mass="9108">LRGLRFGDATLPDRHCALYFATVRAHTAVSLLTVSGTSRTYVSGKRVLELKYTLAITCLHSFEIFAKRIFENIRAGEESFL</sequence>
<keyword evidence="2" id="KW-1185">Reference proteome</keyword>
<name>A0AC60PB20_IXOPE</name>
<proteinExistence type="predicted"/>
<dbReference type="EMBL" id="JABSTQ010010921">
    <property type="protein sequence ID" value="KAG0416785.1"/>
    <property type="molecule type" value="Genomic_DNA"/>
</dbReference>
<organism evidence="1 2">
    <name type="scientific">Ixodes persulcatus</name>
    <name type="common">Taiga tick</name>
    <dbReference type="NCBI Taxonomy" id="34615"/>
    <lineage>
        <taxon>Eukaryota</taxon>
        <taxon>Metazoa</taxon>
        <taxon>Ecdysozoa</taxon>
        <taxon>Arthropoda</taxon>
        <taxon>Chelicerata</taxon>
        <taxon>Arachnida</taxon>
        <taxon>Acari</taxon>
        <taxon>Parasitiformes</taxon>
        <taxon>Ixodida</taxon>
        <taxon>Ixodoidea</taxon>
        <taxon>Ixodidae</taxon>
        <taxon>Ixodinae</taxon>
        <taxon>Ixodes</taxon>
    </lineage>
</organism>
<reference evidence="1 2" key="1">
    <citation type="journal article" date="2020" name="Cell">
        <title>Large-Scale Comparative Analyses of Tick Genomes Elucidate Their Genetic Diversity and Vector Capacities.</title>
        <authorList>
            <consortium name="Tick Genome and Microbiome Consortium (TIGMIC)"/>
            <person name="Jia N."/>
            <person name="Wang J."/>
            <person name="Shi W."/>
            <person name="Du L."/>
            <person name="Sun Y."/>
            <person name="Zhan W."/>
            <person name="Jiang J.F."/>
            <person name="Wang Q."/>
            <person name="Zhang B."/>
            <person name="Ji P."/>
            <person name="Bell-Sakyi L."/>
            <person name="Cui X.M."/>
            <person name="Yuan T.T."/>
            <person name="Jiang B.G."/>
            <person name="Yang W.F."/>
            <person name="Lam T.T."/>
            <person name="Chang Q.C."/>
            <person name="Ding S.J."/>
            <person name="Wang X.J."/>
            <person name="Zhu J.G."/>
            <person name="Ruan X.D."/>
            <person name="Zhao L."/>
            <person name="Wei J.T."/>
            <person name="Ye R.Z."/>
            <person name="Que T.C."/>
            <person name="Du C.H."/>
            <person name="Zhou Y.H."/>
            <person name="Cheng J.X."/>
            <person name="Dai P.F."/>
            <person name="Guo W.B."/>
            <person name="Han X.H."/>
            <person name="Huang E.J."/>
            <person name="Li L.F."/>
            <person name="Wei W."/>
            <person name="Gao Y.C."/>
            <person name="Liu J.Z."/>
            <person name="Shao H.Z."/>
            <person name="Wang X."/>
            <person name="Wang C.C."/>
            <person name="Yang T.C."/>
            <person name="Huo Q.B."/>
            <person name="Li W."/>
            <person name="Chen H.Y."/>
            <person name="Chen S.E."/>
            <person name="Zhou L.G."/>
            <person name="Ni X.B."/>
            <person name="Tian J.H."/>
            <person name="Sheng Y."/>
            <person name="Liu T."/>
            <person name="Pan Y.S."/>
            <person name="Xia L.Y."/>
            <person name="Li J."/>
            <person name="Zhao F."/>
            <person name="Cao W.C."/>
        </authorList>
    </citation>
    <scope>NUCLEOTIDE SEQUENCE [LARGE SCALE GENOMIC DNA]</scope>
    <source>
        <strain evidence="1">Iper-2018</strain>
    </source>
</reference>